<reference evidence="9" key="1">
    <citation type="submission" date="2022-11" db="UniProtKB">
        <authorList>
            <consortium name="WormBaseParasite"/>
        </authorList>
    </citation>
    <scope>IDENTIFICATION</scope>
</reference>
<name>A0A914RQR8_PAREQ</name>
<evidence type="ECO:0000256" key="6">
    <source>
        <dbReference type="SAM" id="Coils"/>
    </source>
</evidence>
<evidence type="ECO:0000313" key="8">
    <source>
        <dbReference type="Proteomes" id="UP000887564"/>
    </source>
</evidence>
<evidence type="ECO:0000256" key="1">
    <source>
        <dbReference type="ARBA" id="ARBA00004123"/>
    </source>
</evidence>
<dbReference type="SMART" id="SM01401">
    <property type="entry name" value="Sds3"/>
    <property type="match status" value="1"/>
</dbReference>
<accession>A0A914RQR8</accession>
<proteinExistence type="predicted"/>
<evidence type="ECO:0000256" key="4">
    <source>
        <dbReference type="ARBA" id="ARBA00023163"/>
    </source>
</evidence>
<keyword evidence="8" id="KW-1185">Reference proteome</keyword>
<protein>
    <submittedName>
        <fullName evidence="9">Uncharacterized protein</fullName>
    </submittedName>
</protein>
<keyword evidence="3" id="KW-0805">Transcription regulation</keyword>
<evidence type="ECO:0000256" key="5">
    <source>
        <dbReference type="ARBA" id="ARBA00023242"/>
    </source>
</evidence>
<evidence type="ECO:0000256" key="7">
    <source>
        <dbReference type="SAM" id="MobiDB-lite"/>
    </source>
</evidence>
<evidence type="ECO:0000256" key="2">
    <source>
        <dbReference type="ARBA" id="ARBA00022491"/>
    </source>
</evidence>
<keyword evidence="6" id="KW-0175">Coiled coil</keyword>
<dbReference type="WBParaSite" id="PEQ_0000864701-mRNA-1">
    <property type="protein sequence ID" value="PEQ_0000864701-mRNA-1"/>
    <property type="gene ID" value="PEQ_0000864701"/>
</dbReference>
<dbReference type="AlphaFoldDB" id="A0A914RQR8"/>
<sequence length="234" mass="27403">MATSNEQAGDSTKLTLLRYYRAKIQELKAELQLLHEFRHPKYLAAIQKLEADYKEELEFEETSEKVRSFPELFKRSSKVFFGFLWTYLECRLAADGCVTVNGVMMSVLQLENERIMAEYEREQEAADKDLEERLTELMDTMIQECDEHKKHIEHEFHNLDINTASFSSYPVNKKSLRRRPNEPTPFSEKRMRAKNPQQVVYTLPESELLSDLRVLNGNADDIDHKTGYNLRGDT</sequence>
<dbReference type="GO" id="GO:0010468">
    <property type="term" value="P:regulation of gene expression"/>
    <property type="evidence" value="ECO:0007669"/>
    <property type="project" value="UniProtKB-ARBA"/>
</dbReference>
<keyword evidence="2" id="KW-0678">Repressor</keyword>
<feature type="region of interest" description="Disordered" evidence="7">
    <location>
        <begin position="174"/>
        <end position="194"/>
    </location>
</feature>
<dbReference type="Proteomes" id="UP000887564">
    <property type="component" value="Unplaced"/>
</dbReference>
<evidence type="ECO:0000256" key="3">
    <source>
        <dbReference type="ARBA" id="ARBA00023015"/>
    </source>
</evidence>
<keyword evidence="4" id="KW-0804">Transcription</keyword>
<dbReference type="GO" id="GO:0005654">
    <property type="term" value="C:nucleoplasm"/>
    <property type="evidence" value="ECO:0007669"/>
    <property type="project" value="UniProtKB-ARBA"/>
</dbReference>
<dbReference type="InterPro" id="IPR013907">
    <property type="entry name" value="Sds3"/>
</dbReference>
<comment type="subcellular location">
    <subcellularLocation>
        <location evidence="1">Nucleus</location>
    </subcellularLocation>
</comment>
<dbReference type="PANTHER" id="PTHR21964">
    <property type="entry name" value="BREAST CANCER METASTASIS-SUPPRESSOR 1"/>
    <property type="match status" value="1"/>
</dbReference>
<organism evidence="8 9">
    <name type="scientific">Parascaris equorum</name>
    <name type="common">Equine roundworm</name>
    <dbReference type="NCBI Taxonomy" id="6256"/>
    <lineage>
        <taxon>Eukaryota</taxon>
        <taxon>Metazoa</taxon>
        <taxon>Ecdysozoa</taxon>
        <taxon>Nematoda</taxon>
        <taxon>Chromadorea</taxon>
        <taxon>Rhabditida</taxon>
        <taxon>Spirurina</taxon>
        <taxon>Ascaridomorpha</taxon>
        <taxon>Ascaridoidea</taxon>
        <taxon>Ascarididae</taxon>
        <taxon>Parascaris</taxon>
    </lineage>
</organism>
<feature type="coiled-coil region" evidence="6">
    <location>
        <begin position="105"/>
        <end position="136"/>
    </location>
</feature>
<evidence type="ECO:0000313" key="9">
    <source>
        <dbReference type="WBParaSite" id="PEQ_0000864701-mRNA-1"/>
    </source>
</evidence>
<keyword evidence="5" id="KW-0539">Nucleus</keyword>